<dbReference type="Pfam" id="PF14244">
    <property type="entry name" value="Retrotran_gag_3"/>
    <property type="match status" value="1"/>
</dbReference>
<organism evidence="2 3">
    <name type="scientific">Nicotiana sylvestris</name>
    <name type="common">Wood tobacco</name>
    <name type="synonym">South American tobacco</name>
    <dbReference type="NCBI Taxonomy" id="4096"/>
    <lineage>
        <taxon>Eukaryota</taxon>
        <taxon>Viridiplantae</taxon>
        <taxon>Streptophyta</taxon>
        <taxon>Embryophyta</taxon>
        <taxon>Tracheophyta</taxon>
        <taxon>Spermatophyta</taxon>
        <taxon>Magnoliopsida</taxon>
        <taxon>eudicotyledons</taxon>
        <taxon>Gunneridae</taxon>
        <taxon>Pentapetalae</taxon>
        <taxon>asterids</taxon>
        <taxon>lamiids</taxon>
        <taxon>Solanales</taxon>
        <taxon>Solanaceae</taxon>
        <taxon>Nicotianoideae</taxon>
        <taxon>Nicotianeae</taxon>
        <taxon>Nicotiana</taxon>
    </lineage>
</organism>
<accession>A0A1U7XIS7</accession>
<dbReference type="GeneID" id="104234913"/>
<dbReference type="eggNOG" id="KOG0017">
    <property type="taxonomic scope" value="Eukaryota"/>
</dbReference>
<keyword evidence="2" id="KW-1185">Reference proteome</keyword>
<dbReference type="AlphaFoldDB" id="A0A1U7XIS7"/>
<proteinExistence type="predicted"/>
<gene>
    <name evidence="3" type="primary">LOC104234913</name>
</gene>
<evidence type="ECO:0000259" key="1">
    <source>
        <dbReference type="Pfam" id="PF14244"/>
    </source>
</evidence>
<reference evidence="3" key="2">
    <citation type="submission" date="2025-08" db="UniProtKB">
        <authorList>
            <consortium name="RefSeq"/>
        </authorList>
    </citation>
    <scope>IDENTIFICATION</scope>
    <source>
        <tissue evidence="3">Leaf</tissue>
    </source>
</reference>
<dbReference type="PANTHER" id="PTHR37610">
    <property type="entry name" value="CCHC-TYPE DOMAIN-CONTAINING PROTEIN"/>
    <property type="match status" value="1"/>
</dbReference>
<dbReference type="PANTHER" id="PTHR37610:SF6">
    <property type="entry name" value="GAG-POLYPEPTIDE OF LTR COPIA-TYPE-RELATED"/>
    <property type="match status" value="1"/>
</dbReference>
<name>A0A1U7XIS7_NICSY</name>
<dbReference type="InterPro" id="IPR029472">
    <property type="entry name" value="Copia-like_N"/>
</dbReference>
<protein>
    <submittedName>
        <fullName evidence="3">Uncharacterized protein LOC104234913</fullName>
    </submittedName>
</protein>
<evidence type="ECO:0000313" key="3">
    <source>
        <dbReference type="RefSeq" id="XP_009786864.1"/>
    </source>
</evidence>
<evidence type="ECO:0000313" key="2">
    <source>
        <dbReference type="Proteomes" id="UP000189701"/>
    </source>
</evidence>
<dbReference type="KEGG" id="nsy:104234913"/>
<feature type="domain" description="Retrotransposon Copia-like N-terminal" evidence="1">
    <location>
        <begin position="30"/>
        <end position="76"/>
    </location>
</feature>
<dbReference type="RefSeq" id="XP_009786864.1">
    <property type="nucleotide sequence ID" value="XM_009788562.1"/>
</dbReference>
<reference evidence="2" key="1">
    <citation type="journal article" date="2013" name="Genome Biol.">
        <title>Reference genomes and transcriptomes of Nicotiana sylvestris and Nicotiana tomentosiformis.</title>
        <authorList>
            <person name="Sierro N."/>
            <person name="Battey J.N."/>
            <person name="Ouadi S."/>
            <person name="Bovet L."/>
            <person name="Goepfert S."/>
            <person name="Bakaher N."/>
            <person name="Peitsch M.C."/>
            <person name="Ivanov N.V."/>
        </authorList>
    </citation>
    <scope>NUCLEOTIDE SEQUENCE [LARGE SCALE GENOMIC DNA]</scope>
</reference>
<dbReference type="Proteomes" id="UP000189701">
    <property type="component" value="Unplaced"/>
</dbReference>
<sequence>MGSTVEYISSNSGVTDNSAATPSSPLYLLPFDSPSTILVTTTFDGIGYGSWRRGMLLGLSCKNKLGMINGTVARPNSTSPLLEPWIRCNDMAIAWIMNSLDREIRETVMYTESTDKLWKEIERKFGQASGIKIF</sequence>